<comment type="similarity">
    <text evidence="2 8">Belongs to the fungal hydrophobin family.</text>
</comment>
<accession>A0AAW0CB63</accession>
<proteinExistence type="inferred from homology"/>
<dbReference type="GO" id="GO:0005199">
    <property type="term" value="F:structural constituent of cell wall"/>
    <property type="evidence" value="ECO:0007669"/>
    <property type="project" value="InterPro"/>
</dbReference>
<evidence type="ECO:0000256" key="5">
    <source>
        <dbReference type="ARBA" id="ARBA00022729"/>
    </source>
</evidence>
<sequence>MFKASAIALTAFSALVAAGECNTGPVQCCNDVKAASDPSLAEVFGVLGIVAQGVTGQVGVTCNPISVLGLGGNSCNAQTVCCENNNFNGVVALGCTPINVNL</sequence>
<feature type="signal peptide" evidence="8">
    <location>
        <begin position="1"/>
        <end position="18"/>
    </location>
</feature>
<reference evidence="9 10" key="1">
    <citation type="submission" date="2024-01" db="EMBL/GenBank/DDBJ databases">
        <title>A draft genome for a cacao thread blight-causing isolate of Paramarasmius palmivorus.</title>
        <authorList>
            <person name="Baruah I.K."/>
            <person name="Bukari Y."/>
            <person name="Amoako-Attah I."/>
            <person name="Meinhardt L.W."/>
            <person name="Bailey B.A."/>
            <person name="Cohen S.P."/>
        </authorList>
    </citation>
    <scope>NUCLEOTIDE SEQUENCE [LARGE SCALE GENOMIC DNA]</scope>
    <source>
        <strain evidence="9 10">GH-12</strain>
    </source>
</reference>
<dbReference type="Pfam" id="PF01185">
    <property type="entry name" value="Hydrophobin"/>
    <property type="match status" value="1"/>
</dbReference>
<dbReference type="InterPro" id="IPR019778">
    <property type="entry name" value="Class_I_Hydrophobin_CS"/>
</dbReference>
<keyword evidence="3 8" id="KW-0134">Cell wall</keyword>
<dbReference type="PROSITE" id="PS00956">
    <property type="entry name" value="HYDROPHOBIN"/>
    <property type="match status" value="1"/>
</dbReference>
<dbReference type="EMBL" id="JAYKXP010000049">
    <property type="protein sequence ID" value="KAK7036697.1"/>
    <property type="molecule type" value="Genomic_DNA"/>
</dbReference>
<keyword evidence="10" id="KW-1185">Reference proteome</keyword>
<evidence type="ECO:0000256" key="4">
    <source>
        <dbReference type="ARBA" id="ARBA00022525"/>
    </source>
</evidence>
<evidence type="ECO:0000256" key="3">
    <source>
        <dbReference type="ARBA" id="ARBA00022512"/>
    </source>
</evidence>
<organism evidence="9 10">
    <name type="scientific">Paramarasmius palmivorus</name>
    <dbReference type="NCBI Taxonomy" id="297713"/>
    <lineage>
        <taxon>Eukaryota</taxon>
        <taxon>Fungi</taxon>
        <taxon>Dikarya</taxon>
        <taxon>Basidiomycota</taxon>
        <taxon>Agaricomycotina</taxon>
        <taxon>Agaricomycetes</taxon>
        <taxon>Agaricomycetidae</taxon>
        <taxon>Agaricales</taxon>
        <taxon>Marasmiineae</taxon>
        <taxon>Marasmiaceae</taxon>
        <taxon>Paramarasmius</taxon>
    </lineage>
</organism>
<evidence type="ECO:0000256" key="7">
    <source>
        <dbReference type="ARBA" id="ARBA00093546"/>
    </source>
</evidence>
<gene>
    <name evidence="9" type="ORF">VNI00_011362</name>
</gene>
<keyword evidence="4 8" id="KW-0964">Secreted</keyword>
<protein>
    <recommendedName>
        <fullName evidence="8">Hydrophobin</fullName>
    </recommendedName>
</protein>
<dbReference type="SMART" id="SM00075">
    <property type="entry name" value="HYDRO"/>
    <property type="match status" value="1"/>
</dbReference>
<evidence type="ECO:0000256" key="8">
    <source>
        <dbReference type="RuleBase" id="RU365009"/>
    </source>
</evidence>
<comment type="subcellular location">
    <subcellularLocation>
        <location evidence="1 8">Secreted</location>
        <location evidence="1 8">Cell wall</location>
    </subcellularLocation>
</comment>
<evidence type="ECO:0000313" key="10">
    <source>
        <dbReference type="Proteomes" id="UP001383192"/>
    </source>
</evidence>
<dbReference type="Proteomes" id="UP001383192">
    <property type="component" value="Unassembled WGS sequence"/>
</dbReference>
<comment type="caution">
    <text evidence="9">The sequence shown here is derived from an EMBL/GenBank/DDBJ whole genome shotgun (WGS) entry which is preliminary data.</text>
</comment>
<dbReference type="AlphaFoldDB" id="A0AAW0CB63"/>
<evidence type="ECO:0000256" key="6">
    <source>
        <dbReference type="ARBA" id="ARBA00023157"/>
    </source>
</evidence>
<dbReference type="GO" id="GO:0009277">
    <property type="term" value="C:fungal-type cell wall"/>
    <property type="evidence" value="ECO:0007669"/>
    <property type="project" value="InterPro"/>
</dbReference>
<dbReference type="CDD" id="cd23507">
    <property type="entry name" value="hydrophobin_I"/>
    <property type="match status" value="1"/>
</dbReference>
<keyword evidence="6 8" id="KW-1015">Disulfide bond</keyword>
<feature type="chain" id="PRO_5043093821" description="Hydrophobin" evidence="8">
    <location>
        <begin position="19"/>
        <end position="102"/>
    </location>
</feature>
<dbReference type="InterPro" id="IPR001338">
    <property type="entry name" value="Class_I_Hydrophobin"/>
</dbReference>
<keyword evidence="5 8" id="KW-0732">Signal</keyword>
<evidence type="ECO:0000256" key="2">
    <source>
        <dbReference type="ARBA" id="ARBA00010446"/>
    </source>
</evidence>
<evidence type="ECO:0000313" key="9">
    <source>
        <dbReference type="EMBL" id="KAK7036697.1"/>
    </source>
</evidence>
<evidence type="ECO:0000256" key="1">
    <source>
        <dbReference type="ARBA" id="ARBA00004191"/>
    </source>
</evidence>
<name>A0AAW0CB63_9AGAR</name>
<comment type="subunit">
    <text evidence="7">Self-assembles to form functional amyloid fibrils called rodlets. Self-assembly into fibrillar rodlets occurs spontaneously at hydrophobic:hydrophilic interfaces and the rodlets further associate laterally to form amphipathic monolayers.</text>
</comment>